<protein>
    <submittedName>
        <fullName evidence="2">Uncharacterized protein</fullName>
    </submittedName>
</protein>
<evidence type="ECO:0000313" key="3">
    <source>
        <dbReference type="Proteomes" id="UP000298030"/>
    </source>
</evidence>
<dbReference type="InterPro" id="IPR041078">
    <property type="entry name" value="Plavaka"/>
</dbReference>
<dbReference type="EMBL" id="QPFP01000044">
    <property type="protein sequence ID" value="TEB26969.1"/>
    <property type="molecule type" value="Genomic_DNA"/>
</dbReference>
<organism evidence="2 3">
    <name type="scientific">Coprinellus micaceus</name>
    <name type="common">Glistening ink-cap mushroom</name>
    <name type="synonym">Coprinus micaceus</name>
    <dbReference type="NCBI Taxonomy" id="71717"/>
    <lineage>
        <taxon>Eukaryota</taxon>
        <taxon>Fungi</taxon>
        <taxon>Dikarya</taxon>
        <taxon>Basidiomycota</taxon>
        <taxon>Agaricomycotina</taxon>
        <taxon>Agaricomycetes</taxon>
        <taxon>Agaricomycetidae</taxon>
        <taxon>Agaricales</taxon>
        <taxon>Agaricineae</taxon>
        <taxon>Psathyrellaceae</taxon>
        <taxon>Coprinellus</taxon>
    </lineage>
</organism>
<dbReference type="AlphaFoldDB" id="A0A4Y7T0D0"/>
<dbReference type="Proteomes" id="UP000298030">
    <property type="component" value="Unassembled WGS sequence"/>
</dbReference>
<feature type="compositionally biased region" description="Polar residues" evidence="1">
    <location>
        <begin position="54"/>
        <end position="66"/>
    </location>
</feature>
<keyword evidence="3" id="KW-1185">Reference proteome</keyword>
<sequence length="904" mass="103375">MAEEQLHRTPRVDNIKIVPHPRNAGRKRTQYCSYESYTTQLPKQKRKRVDQDTDQAPSTGENVPSTKQDDSYGPDFPWTPFNSRIDFEFAQLMQSANLNESKINEFIAMVFKILAAPRQFSLLDARQVKETWKSATDRYGQGLEHADVRATYKGEDIVFPLWRIKCWDWVRSLLHDPGLKDEFRWDAERLFRHNGQDFERFINEPWMANRWWEIQVGSLPSSLPQRDGEPAAPFCVIFYADKTKLSTMGTKKGYPVYLRCGNLPAPIRNGEGLGGGRMVGLIPIVPEDNDKSGKKPFVDFKRIVWHACIAEILESLRQFSQFGYPYMCSDGIQRWLYPVILILSGDFEEQCVMAAIRGIGSGFLCPVCLASSGEMLALEHASELRSTENMKKIYDNAEEEPTAAEREKDLKAAGLRRNVFWSIPFSDPYAILSWDRLHTYHSGLFRKHVLKEFLQILKDPATGSGTQRRALSSHMPRWRDLAHFTHISDFNEYCDGRKYEDPSKVPTSRPCSYSSPIIIFASHCIFPESNERGYQWLILACSYLELDMWSSLRNHTTSTIRMGRQELRQFDREAKAYTEVHPAKRWDFPKAHSHAHLFDDIENKGSTINFNTKYSEKKHKSQKQKYALTNFKDVEKQVSQHDSQMEREREAEVSVDLDSEVEEGLTATIANPDSLGSRWVTAGSGSRILLSGAAQEVVPEYQGAFNNLPAKLTLKMRADRSIRGRTWSVSKDTLVCRIERVTKYQVAKAVYSSLEDSQTAADFIRANHSFHGRPRYDCALFNAGGGEYTIGRVISILGVPDNEGVERQYALVIPFDLPVLHTADQVPNLDRGANLRFKYLRSRKAEKSIVVAIEHIVRGALMVPDWGSLFRDQYIVMDVVDADFFLRMRLQGLGDFLVSDGSLK</sequence>
<feature type="compositionally biased region" description="Basic and acidic residues" evidence="1">
    <location>
        <begin position="1"/>
        <end position="14"/>
    </location>
</feature>
<reference evidence="2 3" key="1">
    <citation type="journal article" date="2019" name="Nat. Ecol. Evol.">
        <title>Megaphylogeny resolves global patterns of mushroom evolution.</title>
        <authorList>
            <person name="Varga T."/>
            <person name="Krizsan K."/>
            <person name="Foldi C."/>
            <person name="Dima B."/>
            <person name="Sanchez-Garcia M."/>
            <person name="Sanchez-Ramirez S."/>
            <person name="Szollosi G.J."/>
            <person name="Szarkandi J.G."/>
            <person name="Papp V."/>
            <person name="Albert L."/>
            <person name="Andreopoulos W."/>
            <person name="Angelini C."/>
            <person name="Antonin V."/>
            <person name="Barry K.W."/>
            <person name="Bougher N.L."/>
            <person name="Buchanan P."/>
            <person name="Buyck B."/>
            <person name="Bense V."/>
            <person name="Catcheside P."/>
            <person name="Chovatia M."/>
            <person name="Cooper J."/>
            <person name="Damon W."/>
            <person name="Desjardin D."/>
            <person name="Finy P."/>
            <person name="Geml J."/>
            <person name="Haridas S."/>
            <person name="Hughes K."/>
            <person name="Justo A."/>
            <person name="Karasinski D."/>
            <person name="Kautmanova I."/>
            <person name="Kiss B."/>
            <person name="Kocsube S."/>
            <person name="Kotiranta H."/>
            <person name="LaButti K.M."/>
            <person name="Lechner B.E."/>
            <person name="Liimatainen K."/>
            <person name="Lipzen A."/>
            <person name="Lukacs Z."/>
            <person name="Mihaltcheva S."/>
            <person name="Morgado L.N."/>
            <person name="Niskanen T."/>
            <person name="Noordeloos M.E."/>
            <person name="Ohm R.A."/>
            <person name="Ortiz-Santana B."/>
            <person name="Ovrebo C."/>
            <person name="Racz N."/>
            <person name="Riley R."/>
            <person name="Savchenko A."/>
            <person name="Shiryaev A."/>
            <person name="Soop K."/>
            <person name="Spirin V."/>
            <person name="Szebenyi C."/>
            <person name="Tomsovsky M."/>
            <person name="Tulloss R.E."/>
            <person name="Uehling J."/>
            <person name="Grigoriev I.V."/>
            <person name="Vagvolgyi C."/>
            <person name="Papp T."/>
            <person name="Martin F.M."/>
            <person name="Miettinen O."/>
            <person name="Hibbett D.S."/>
            <person name="Nagy L.G."/>
        </authorList>
    </citation>
    <scope>NUCLEOTIDE SEQUENCE [LARGE SCALE GENOMIC DNA]</scope>
    <source>
        <strain evidence="2 3">FP101781</strain>
    </source>
</reference>
<evidence type="ECO:0000256" key="1">
    <source>
        <dbReference type="SAM" id="MobiDB-lite"/>
    </source>
</evidence>
<accession>A0A4Y7T0D0</accession>
<evidence type="ECO:0000313" key="2">
    <source>
        <dbReference type="EMBL" id="TEB26969.1"/>
    </source>
</evidence>
<feature type="compositionally biased region" description="Polar residues" evidence="1">
    <location>
        <begin position="30"/>
        <end position="42"/>
    </location>
</feature>
<feature type="region of interest" description="Disordered" evidence="1">
    <location>
        <begin position="1"/>
        <end position="74"/>
    </location>
</feature>
<proteinExistence type="predicted"/>
<dbReference type="Pfam" id="PF18759">
    <property type="entry name" value="Plavaka"/>
    <property type="match status" value="1"/>
</dbReference>
<gene>
    <name evidence="2" type="ORF">FA13DRAFT_1635161</name>
</gene>
<comment type="caution">
    <text evidence="2">The sequence shown here is derived from an EMBL/GenBank/DDBJ whole genome shotgun (WGS) entry which is preliminary data.</text>
</comment>
<dbReference type="OrthoDB" id="3239511at2759"/>
<name>A0A4Y7T0D0_COPMI</name>